<comment type="caution">
    <text evidence="1">The sequence shown here is derived from an EMBL/GenBank/DDBJ whole genome shotgun (WGS) entry which is preliminary data.</text>
</comment>
<dbReference type="RefSeq" id="WP_183371148.1">
    <property type="nucleotide sequence ID" value="NZ_BAABHL010000013.1"/>
</dbReference>
<dbReference type="SUPFAM" id="SSF159659">
    <property type="entry name" value="Cgl1923-like"/>
    <property type="match status" value="1"/>
</dbReference>
<evidence type="ECO:0000313" key="1">
    <source>
        <dbReference type="EMBL" id="MBB4136180.1"/>
    </source>
</evidence>
<dbReference type="Gene3D" id="1.10.287.100">
    <property type="match status" value="1"/>
</dbReference>
<organism evidence="1 2">
    <name type="scientific">Gordonia humi</name>
    <dbReference type="NCBI Taxonomy" id="686429"/>
    <lineage>
        <taxon>Bacteria</taxon>
        <taxon>Bacillati</taxon>
        <taxon>Actinomycetota</taxon>
        <taxon>Actinomycetes</taxon>
        <taxon>Mycobacteriales</taxon>
        <taxon>Gordoniaceae</taxon>
        <taxon>Gordonia</taxon>
    </lineage>
</organism>
<dbReference type="EMBL" id="JACIFP010000001">
    <property type="protein sequence ID" value="MBB4136180.1"/>
    <property type="molecule type" value="Genomic_DNA"/>
</dbReference>
<dbReference type="InterPro" id="IPR038389">
    <property type="entry name" value="PSMG2_sf"/>
</dbReference>
<gene>
    <name evidence="1" type="ORF">BKA16_002732</name>
</gene>
<dbReference type="Gene3D" id="3.40.50.10900">
    <property type="entry name" value="PAC-like subunit"/>
    <property type="match status" value="1"/>
</dbReference>
<dbReference type="AlphaFoldDB" id="A0A840F7I6"/>
<dbReference type="PIRSF" id="PIRSF028754">
    <property type="entry name" value="UCP028754"/>
    <property type="match status" value="1"/>
</dbReference>
<dbReference type="InterPro" id="IPR019151">
    <property type="entry name" value="Proteasome_assmbl_chaperone_2"/>
</dbReference>
<dbReference type="Pfam" id="PF09754">
    <property type="entry name" value="PAC2"/>
    <property type="match status" value="1"/>
</dbReference>
<protein>
    <submittedName>
        <fullName evidence="1">Proteasome assembly chaperone (PAC2) family protein</fullName>
    </submittedName>
</protein>
<keyword evidence="2" id="KW-1185">Reference proteome</keyword>
<dbReference type="Proteomes" id="UP000551501">
    <property type="component" value="Unassembled WGS sequence"/>
</dbReference>
<dbReference type="InterPro" id="IPR008492">
    <property type="entry name" value="Rv2714-like"/>
</dbReference>
<dbReference type="GO" id="GO:0000502">
    <property type="term" value="C:proteasome complex"/>
    <property type="evidence" value="ECO:0007669"/>
    <property type="project" value="UniProtKB-KW"/>
</dbReference>
<accession>A0A840F7I6</accession>
<sequence length="325" mass="34754">MTDSSMEPSSLYELEFPAPAVSGAEGDGPVLIHALEGYADAGHAVSLAASHLRDALDTELVATFNADELIDYRSRRPMMTFSGVEFTDVDMPTLTMHAVRDNSGAPFLLLEGPEPDLRWEQFVAAMTGLAQRFGVSQVVGLNSITMAVPHTRPASITAHGNDEEAIADLHRWGNELKLPGSASMFLELRLGQAGYRTAGLSAHVPHYLSQTNYPAAAAALVKGLADVTGLDLPVTALENAATDIRKQIDGEVESNAEVSAVVAALENQYDAYMRSKDEQKSLLAPDESMPTGDELGAEFEKFLAEHAGEFGDTGFGDTDEGRDQA</sequence>
<keyword evidence="1" id="KW-0647">Proteasome</keyword>
<proteinExistence type="predicted"/>
<evidence type="ECO:0000313" key="2">
    <source>
        <dbReference type="Proteomes" id="UP000551501"/>
    </source>
</evidence>
<reference evidence="1 2" key="1">
    <citation type="submission" date="2020-08" db="EMBL/GenBank/DDBJ databases">
        <title>Sequencing the genomes of 1000 actinobacteria strains.</title>
        <authorList>
            <person name="Klenk H.-P."/>
        </authorList>
    </citation>
    <scope>NUCLEOTIDE SEQUENCE [LARGE SCALE GENOMIC DNA]</scope>
    <source>
        <strain evidence="1 2">DSM 45298</strain>
    </source>
</reference>
<name>A0A840F7I6_9ACTN</name>